<gene>
    <name evidence="2" type="ORF">OUY24_34290</name>
</gene>
<keyword evidence="3" id="KW-1185">Reference proteome</keyword>
<evidence type="ECO:0000313" key="2">
    <source>
        <dbReference type="EMBL" id="MDA0645722.1"/>
    </source>
</evidence>
<evidence type="ECO:0000256" key="1">
    <source>
        <dbReference type="SAM" id="SignalP"/>
    </source>
</evidence>
<feature type="chain" id="PRO_5045330448" description="WD40 repeat domain-containing protein" evidence="1">
    <location>
        <begin position="22"/>
        <end position="311"/>
    </location>
</feature>
<comment type="caution">
    <text evidence="2">The sequence shown here is derived from an EMBL/GenBank/DDBJ whole genome shotgun (WGS) entry which is preliminary data.</text>
</comment>
<keyword evidence="1" id="KW-0732">Signal</keyword>
<name>A0ABT4T877_9ACTN</name>
<dbReference type="InterPro" id="IPR011044">
    <property type="entry name" value="Quino_amine_DH_bsu"/>
</dbReference>
<feature type="signal peptide" evidence="1">
    <location>
        <begin position="1"/>
        <end position="21"/>
    </location>
</feature>
<proteinExistence type="predicted"/>
<dbReference type="RefSeq" id="WP_271279271.1">
    <property type="nucleotide sequence ID" value="NZ_BAABFD010000005.1"/>
</dbReference>
<organism evidence="2 3">
    <name type="scientific">Nonomuraea ferruginea</name>
    <dbReference type="NCBI Taxonomy" id="46174"/>
    <lineage>
        <taxon>Bacteria</taxon>
        <taxon>Bacillati</taxon>
        <taxon>Actinomycetota</taxon>
        <taxon>Actinomycetes</taxon>
        <taxon>Streptosporangiales</taxon>
        <taxon>Streptosporangiaceae</taxon>
        <taxon>Nonomuraea</taxon>
    </lineage>
</organism>
<dbReference type="Gene3D" id="2.130.10.10">
    <property type="entry name" value="YVTN repeat-like/Quinoprotein amine dehydrogenase"/>
    <property type="match status" value="1"/>
</dbReference>
<evidence type="ECO:0008006" key="4">
    <source>
        <dbReference type="Google" id="ProtNLM"/>
    </source>
</evidence>
<sequence length="311" mass="32500">MKVILLAAALLAVSLTAPAQAGPHHDAVRYASIKGCDRGDDGRLPCGPWRLVMHSGEQRVLADAQTVALKADGKPYKYLPAPVAVSGDGTKVAYFAKNSRRLAVRTLGGGVTLLPAGAVPRVPQYEVGLVLSDDGGRLAVTIGTGQVRIFDTSDGARLGTLPRGETLVDFSGDGGEVLTTVDADESVTDVVVRADTGELVSRATPPQLVSANMPLALAADGRTAAAFVAGKSQLVLYDVETDQVLGRVPVKLPKGDLNAIDWTGDRQVTLHLTTQAGRMNVVQIDTETGAVRLRDRYTVLKDSLVVAACGG</sequence>
<dbReference type="SUPFAM" id="SSF50969">
    <property type="entry name" value="YVTN repeat-like/Quinoprotein amine dehydrogenase"/>
    <property type="match status" value="1"/>
</dbReference>
<evidence type="ECO:0000313" key="3">
    <source>
        <dbReference type="Proteomes" id="UP001212498"/>
    </source>
</evidence>
<accession>A0ABT4T877</accession>
<reference evidence="2 3" key="1">
    <citation type="submission" date="2022-11" db="EMBL/GenBank/DDBJ databases">
        <title>Nonomuraea corallina sp. nov., a new species of the genus Nonomuraea isolated from sea side sediment in Thai sea.</title>
        <authorList>
            <person name="Ngamcharungchit C."/>
            <person name="Matsumoto A."/>
            <person name="Suriyachadkun C."/>
            <person name="Panbangred W."/>
            <person name="Inahashi Y."/>
            <person name="Intra B."/>
        </authorList>
    </citation>
    <scope>NUCLEOTIDE SEQUENCE [LARGE SCALE GENOMIC DNA]</scope>
    <source>
        <strain evidence="2 3">DSM 43553</strain>
    </source>
</reference>
<dbReference type="InterPro" id="IPR015943">
    <property type="entry name" value="WD40/YVTN_repeat-like_dom_sf"/>
</dbReference>
<dbReference type="EMBL" id="JAPNUD010000152">
    <property type="protein sequence ID" value="MDA0645722.1"/>
    <property type="molecule type" value="Genomic_DNA"/>
</dbReference>
<protein>
    <recommendedName>
        <fullName evidence="4">WD40 repeat domain-containing protein</fullName>
    </recommendedName>
</protein>
<dbReference type="Proteomes" id="UP001212498">
    <property type="component" value="Unassembled WGS sequence"/>
</dbReference>